<evidence type="ECO:0000313" key="2">
    <source>
        <dbReference type="Proteomes" id="UP000199036"/>
    </source>
</evidence>
<dbReference type="EMBL" id="FOVI01000046">
    <property type="protein sequence ID" value="SFO37477.1"/>
    <property type="molecule type" value="Genomic_DNA"/>
</dbReference>
<dbReference type="STRING" id="913024.SAMN05421741_1464"/>
<organism evidence="1 2">
    <name type="scientific">Paenimyroides ummariense</name>
    <dbReference type="NCBI Taxonomy" id="913024"/>
    <lineage>
        <taxon>Bacteria</taxon>
        <taxon>Pseudomonadati</taxon>
        <taxon>Bacteroidota</taxon>
        <taxon>Flavobacteriia</taxon>
        <taxon>Flavobacteriales</taxon>
        <taxon>Flavobacteriaceae</taxon>
        <taxon>Paenimyroides</taxon>
    </lineage>
</organism>
<accession>A0A1I5GNG1</accession>
<protein>
    <submittedName>
        <fullName evidence="1">Uncharacterized protein</fullName>
    </submittedName>
</protein>
<proteinExistence type="predicted"/>
<gene>
    <name evidence="1" type="ORF">SAMN05421741_1464</name>
</gene>
<sequence length="29" mass="3450">MDENSSVESEIEIKEAFTEELLETDRYLE</sequence>
<dbReference type="Proteomes" id="UP000199036">
    <property type="component" value="Unassembled WGS sequence"/>
</dbReference>
<evidence type="ECO:0000313" key="1">
    <source>
        <dbReference type="EMBL" id="SFO37477.1"/>
    </source>
</evidence>
<reference evidence="2" key="1">
    <citation type="submission" date="2016-10" db="EMBL/GenBank/DDBJ databases">
        <authorList>
            <person name="Varghese N."/>
            <person name="Submissions S."/>
        </authorList>
    </citation>
    <scope>NUCLEOTIDE SEQUENCE [LARGE SCALE GENOMIC DNA]</scope>
    <source>
        <strain evidence="2">DS-12</strain>
    </source>
</reference>
<keyword evidence="2" id="KW-1185">Reference proteome</keyword>
<name>A0A1I5GNG1_9FLAO</name>
<dbReference type="AlphaFoldDB" id="A0A1I5GNG1"/>